<dbReference type="EMBL" id="OV725078">
    <property type="protein sequence ID" value="CAH1392922.1"/>
    <property type="molecule type" value="Genomic_DNA"/>
</dbReference>
<accession>A0A9P0ED57</accession>
<evidence type="ECO:0000313" key="2">
    <source>
        <dbReference type="Proteomes" id="UP001152798"/>
    </source>
</evidence>
<protein>
    <submittedName>
        <fullName evidence="1">Uncharacterized protein</fullName>
    </submittedName>
</protein>
<gene>
    <name evidence="1" type="ORF">NEZAVI_LOCUS3665</name>
</gene>
<organism evidence="1 2">
    <name type="scientific">Nezara viridula</name>
    <name type="common">Southern green stink bug</name>
    <name type="synonym">Cimex viridulus</name>
    <dbReference type="NCBI Taxonomy" id="85310"/>
    <lineage>
        <taxon>Eukaryota</taxon>
        <taxon>Metazoa</taxon>
        <taxon>Ecdysozoa</taxon>
        <taxon>Arthropoda</taxon>
        <taxon>Hexapoda</taxon>
        <taxon>Insecta</taxon>
        <taxon>Pterygota</taxon>
        <taxon>Neoptera</taxon>
        <taxon>Paraneoptera</taxon>
        <taxon>Hemiptera</taxon>
        <taxon>Heteroptera</taxon>
        <taxon>Panheteroptera</taxon>
        <taxon>Pentatomomorpha</taxon>
        <taxon>Pentatomoidea</taxon>
        <taxon>Pentatomidae</taxon>
        <taxon>Pentatominae</taxon>
        <taxon>Nezara</taxon>
    </lineage>
</organism>
<dbReference type="AlphaFoldDB" id="A0A9P0ED57"/>
<name>A0A9P0ED57_NEZVI</name>
<proteinExistence type="predicted"/>
<dbReference type="Proteomes" id="UP001152798">
    <property type="component" value="Chromosome 2"/>
</dbReference>
<keyword evidence="2" id="KW-1185">Reference proteome</keyword>
<evidence type="ECO:0000313" key="1">
    <source>
        <dbReference type="EMBL" id="CAH1392922.1"/>
    </source>
</evidence>
<reference evidence="1" key="1">
    <citation type="submission" date="2022-01" db="EMBL/GenBank/DDBJ databases">
        <authorList>
            <person name="King R."/>
        </authorList>
    </citation>
    <scope>NUCLEOTIDE SEQUENCE</scope>
</reference>
<sequence>MGGGGGGGWMLNGANGEGGPYSTLGTHCRNCRSYPTTLPSRQIGWVPWIKGAVLWLSEMKGAAACHRSRLLSPLIGIGSAYHLFVFQPTLNL</sequence>